<dbReference type="InterPro" id="IPR012904">
    <property type="entry name" value="OGG_N"/>
</dbReference>
<gene>
    <name evidence="14" type="ORF">Ae201684_009326</name>
</gene>
<dbReference type="SUPFAM" id="SSF48150">
    <property type="entry name" value="DNA-glycosylase"/>
    <property type="match status" value="1"/>
</dbReference>
<reference evidence="14 15" key="1">
    <citation type="submission" date="2019-07" db="EMBL/GenBank/DDBJ databases">
        <title>Genomics analysis of Aphanomyces spp. identifies a new class of oomycete effector associated with host adaptation.</title>
        <authorList>
            <person name="Gaulin E."/>
        </authorList>
    </citation>
    <scope>NUCLEOTIDE SEQUENCE [LARGE SCALE GENOMIC DNA]</scope>
    <source>
        <strain evidence="14 15">ATCC 201684</strain>
    </source>
</reference>
<evidence type="ECO:0000256" key="12">
    <source>
        <dbReference type="SAM" id="MobiDB-lite"/>
    </source>
</evidence>
<dbReference type="GO" id="GO:0140078">
    <property type="term" value="F:class I DNA-(apurinic or apyrimidinic site) endonuclease activity"/>
    <property type="evidence" value="ECO:0007669"/>
    <property type="project" value="UniProtKB-EC"/>
</dbReference>
<dbReference type="Pfam" id="PF00730">
    <property type="entry name" value="HhH-GPD"/>
    <property type="match status" value="1"/>
</dbReference>
<keyword evidence="8" id="KW-0539">Nucleus</keyword>
<keyword evidence="6" id="KW-0234">DNA repair</keyword>
<organism evidence="14 15">
    <name type="scientific">Aphanomyces euteiches</name>
    <dbReference type="NCBI Taxonomy" id="100861"/>
    <lineage>
        <taxon>Eukaryota</taxon>
        <taxon>Sar</taxon>
        <taxon>Stramenopiles</taxon>
        <taxon>Oomycota</taxon>
        <taxon>Saprolegniomycetes</taxon>
        <taxon>Saprolegniales</taxon>
        <taxon>Verrucalvaceae</taxon>
        <taxon>Aphanomyces</taxon>
    </lineage>
</organism>
<feature type="compositionally biased region" description="Basic residues" evidence="12">
    <location>
        <begin position="348"/>
        <end position="357"/>
    </location>
</feature>
<evidence type="ECO:0000313" key="15">
    <source>
        <dbReference type="Proteomes" id="UP000481153"/>
    </source>
</evidence>
<evidence type="ECO:0000256" key="9">
    <source>
        <dbReference type="ARBA" id="ARBA00023268"/>
    </source>
</evidence>
<comment type="similarity">
    <text evidence="2">Belongs to the type-1 OGG1 family.</text>
</comment>
<keyword evidence="15" id="KW-1185">Reference proteome</keyword>
<dbReference type="GO" id="GO:0034039">
    <property type="term" value="F:8-oxo-7,8-dihydroguanine DNA N-glycosylase activity"/>
    <property type="evidence" value="ECO:0007669"/>
    <property type="project" value="TreeGrafter"/>
</dbReference>
<evidence type="ECO:0000256" key="6">
    <source>
        <dbReference type="ARBA" id="ARBA00023204"/>
    </source>
</evidence>
<dbReference type="GO" id="GO:0006289">
    <property type="term" value="P:nucleotide-excision repair"/>
    <property type="evidence" value="ECO:0007669"/>
    <property type="project" value="InterPro"/>
</dbReference>
<dbReference type="EMBL" id="VJMJ01000119">
    <property type="protein sequence ID" value="KAF0733755.1"/>
    <property type="molecule type" value="Genomic_DNA"/>
</dbReference>
<evidence type="ECO:0000256" key="2">
    <source>
        <dbReference type="ARBA" id="ARBA00010679"/>
    </source>
</evidence>
<keyword evidence="4" id="KW-0227">DNA damage</keyword>
<evidence type="ECO:0000256" key="4">
    <source>
        <dbReference type="ARBA" id="ARBA00022763"/>
    </source>
</evidence>
<comment type="caution">
    <text evidence="14">The sequence shown here is derived from an EMBL/GenBank/DDBJ whole genome shotgun (WGS) entry which is preliminary data.</text>
</comment>
<dbReference type="PANTHER" id="PTHR10242:SF2">
    <property type="entry name" value="N-GLYCOSYLASE_DNA LYASE"/>
    <property type="match status" value="1"/>
</dbReference>
<feature type="compositionally biased region" description="Basic residues" evidence="12">
    <location>
        <begin position="315"/>
        <end position="330"/>
    </location>
</feature>
<dbReference type="FunFam" id="1.10.1670.10:FF:000005">
    <property type="entry name" value="N-glycosylase/DNA lyase OGG1"/>
    <property type="match status" value="1"/>
</dbReference>
<evidence type="ECO:0000256" key="10">
    <source>
        <dbReference type="ARBA" id="ARBA00023295"/>
    </source>
</evidence>
<dbReference type="CDD" id="cd00056">
    <property type="entry name" value="ENDO3c"/>
    <property type="match status" value="1"/>
</dbReference>
<feature type="region of interest" description="Disordered" evidence="12">
    <location>
        <begin position="310"/>
        <end position="357"/>
    </location>
</feature>
<dbReference type="Proteomes" id="UP000481153">
    <property type="component" value="Unassembled WGS sequence"/>
</dbReference>
<evidence type="ECO:0000256" key="3">
    <source>
        <dbReference type="ARBA" id="ARBA00012720"/>
    </source>
</evidence>
<evidence type="ECO:0000256" key="8">
    <source>
        <dbReference type="ARBA" id="ARBA00023242"/>
    </source>
</evidence>
<sequence length="357" mass="39995">MWRRLCPRSELSCEVTLHCGQSFAWKKLQDQWIGVIGRHVIALKECPTTDAVHYMCLHPQGTTGEKAALDVDAHVRDYFRTETNLVKLYELWKAPNDKFSQAFVALPGLRTLRQDPVECLFSFICSSNNNISRIQQLVDKLRINYGDSLLKTQEAEWFAFPTVSQLKAIDESELRSLGFGYRAQFIVKSAEILHELGGPEYLEGLRANPDPAEVQTALQQFAGVGRKVADCVALFSLDKLEAIPVDTHVWQIACRDFRFNKAASKSLTPSVYAAVGKLYQDRFTPYAGWAHSILFAADLVHFKALVAPKDASKTPSKKAKPAAATKKSKAKAVDEQIDPKDEAPTPSRPKRRRTKSS</sequence>
<evidence type="ECO:0000256" key="1">
    <source>
        <dbReference type="ARBA" id="ARBA00004123"/>
    </source>
</evidence>
<evidence type="ECO:0000313" key="14">
    <source>
        <dbReference type="EMBL" id="KAF0733755.1"/>
    </source>
</evidence>
<dbReference type="VEuPathDB" id="FungiDB:AeMF1_000569"/>
<dbReference type="PANTHER" id="PTHR10242">
    <property type="entry name" value="8-OXOGUANINE DNA GLYCOSYLASE"/>
    <property type="match status" value="1"/>
</dbReference>
<dbReference type="GO" id="GO:0005634">
    <property type="term" value="C:nucleus"/>
    <property type="evidence" value="ECO:0007669"/>
    <property type="project" value="UniProtKB-SubCell"/>
</dbReference>
<dbReference type="GO" id="GO:0003684">
    <property type="term" value="F:damaged DNA binding"/>
    <property type="evidence" value="ECO:0007669"/>
    <property type="project" value="InterPro"/>
</dbReference>
<evidence type="ECO:0000259" key="13">
    <source>
        <dbReference type="SMART" id="SM00478"/>
    </source>
</evidence>
<feature type="domain" description="HhH-GPD" evidence="13">
    <location>
        <begin position="125"/>
        <end position="299"/>
    </location>
</feature>
<name>A0A6G0X1T5_9STRA</name>
<evidence type="ECO:0000256" key="5">
    <source>
        <dbReference type="ARBA" id="ARBA00022801"/>
    </source>
</evidence>
<feature type="compositionally biased region" description="Basic and acidic residues" evidence="12">
    <location>
        <begin position="331"/>
        <end position="343"/>
    </location>
</feature>
<dbReference type="SMART" id="SM00478">
    <property type="entry name" value="ENDO3c"/>
    <property type="match status" value="1"/>
</dbReference>
<keyword evidence="7" id="KW-0456">Lyase</keyword>
<dbReference type="InterPro" id="IPR003265">
    <property type="entry name" value="HhH-GPD_domain"/>
</dbReference>
<dbReference type="EC" id="4.2.99.18" evidence="3"/>
<dbReference type="AlphaFoldDB" id="A0A6G0X1T5"/>
<dbReference type="SUPFAM" id="SSF55945">
    <property type="entry name" value="TATA-box binding protein-like"/>
    <property type="match status" value="1"/>
</dbReference>
<dbReference type="GO" id="GO:0006285">
    <property type="term" value="P:base-excision repair, AP site formation"/>
    <property type="evidence" value="ECO:0007669"/>
    <property type="project" value="TreeGrafter"/>
</dbReference>
<keyword evidence="9" id="KW-0511">Multifunctional enzyme</keyword>
<protein>
    <recommendedName>
        <fullName evidence="3">DNA-(apurinic or apyrimidinic site) lyase</fullName>
        <ecNumber evidence="3">4.2.99.18</ecNumber>
    </recommendedName>
</protein>
<accession>A0A6G0X1T5</accession>
<evidence type="ECO:0000256" key="11">
    <source>
        <dbReference type="ARBA" id="ARBA00044632"/>
    </source>
</evidence>
<dbReference type="Gene3D" id="3.30.310.40">
    <property type="match status" value="1"/>
</dbReference>
<evidence type="ECO:0000256" key="7">
    <source>
        <dbReference type="ARBA" id="ARBA00023239"/>
    </source>
</evidence>
<keyword evidence="5" id="KW-0378">Hydrolase</keyword>
<keyword evidence="10" id="KW-0326">Glycosidase</keyword>
<dbReference type="Pfam" id="PF07934">
    <property type="entry name" value="OGG_N"/>
    <property type="match status" value="1"/>
</dbReference>
<dbReference type="Gene3D" id="1.10.340.30">
    <property type="entry name" value="Hypothetical protein, domain 2"/>
    <property type="match status" value="1"/>
</dbReference>
<comment type="catalytic activity">
    <reaction evidence="11">
        <text>2'-deoxyribonucleotide-(2'-deoxyribose 5'-phosphate)-2'-deoxyribonucleotide-DNA = a 3'-end 2'-deoxyribonucleotide-(2,3-dehydro-2,3-deoxyribose 5'-phosphate)-DNA + a 5'-end 5'-phospho-2'-deoxyribonucleoside-DNA + H(+)</text>
        <dbReference type="Rhea" id="RHEA:66592"/>
        <dbReference type="Rhea" id="RHEA-COMP:13180"/>
        <dbReference type="Rhea" id="RHEA-COMP:16897"/>
        <dbReference type="Rhea" id="RHEA-COMP:17067"/>
        <dbReference type="ChEBI" id="CHEBI:15378"/>
        <dbReference type="ChEBI" id="CHEBI:136412"/>
        <dbReference type="ChEBI" id="CHEBI:157695"/>
        <dbReference type="ChEBI" id="CHEBI:167181"/>
        <dbReference type="EC" id="4.2.99.18"/>
    </reaction>
</comment>
<dbReference type="InterPro" id="IPR023170">
    <property type="entry name" value="HhH_base_excis_C"/>
</dbReference>
<dbReference type="Gene3D" id="1.10.1670.10">
    <property type="entry name" value="Helix-hairpin-Helix base-excision DNA repair enzymes (C-terminal)"/>
    <property type="match status" value="1"/>
</dbReference>
<comment type="subcellular location">
    <subcellularLocation>
        <location evidence="1">Nucleus</location>
    </subcellularLocation>
</comment>
<dbReference type="InterPro" id="IPR011257">
    <property type="entry name" value="DNA_glycosylase"/>
</dbReference>
<dbReference type="InterPro" id="IPR052054">
    <property type="entry name" value="Oxidative_DNA_repair_enzyme"/>
</dbReference>
<proteinExistence type="inferred from homology"/>